<comment type="caution">
    <text evidence="2">The sequence shown here is derived from an EMBL/GenBank/DDBJ whole genome shotgun (WGS) entry which is preliminary data.</text>
</comment>
<dbReference type="EMBL" id="JAGKHQ010000015">
    <property type="protein sequence ID" value="KAG7497357.1"/>
    <property type="molecule type" value="Genomic_DNA"/>
</dbReference>
<name>A0AAV6R056_SOLSE</name>
<evidence type="ECO:0000313" key="3">
    <source>
        <dbReference type="Proteomes" id="UP000693946"/>
    </source>
</evidence>
<organism evidence="2 3">
    <name type="scientific">Solea senegalensis</name>
    <name type="common">Senegalese sole</name>
    <dbReference type="NCBI Taxonomy" id="28829"/>
    <lineage>
        <taxon>Eukaryota</taxon>
        <taxon>Metazoa</taxon>
        <taxon>Chordata</taxon>
        <taxon>Craniata</taxon>
        <taxon>Vertebrata</taxon>
        <taxon>Euteleostomi</taxon>
        <taxon>Actinopterygii</taxon>
        <taxon>Neopterygii</taxon>
        <taxon>Teleostei</taxon>
        <taxon>Neoteleostei</taxon>
        <taxon>Acanthomorphata</taxon>
        <taxon>Carangaria</taxon>
        <taxon>Pleuronectiformes</taxon>
        <taxon>Pleuronectoidei</taxon>
        <taxon>Soleidae</taxon>
        <taxon>Solea</taxon>
    </lineage>
</organism>
<keyword evidence="2" id="KW-0675">Receptor</keyword>
<dbReference type="Proteomes" id="UP000693946">
    <property type="component" value="Linkage Group LG3"/>
</dbReference>
<keyword evidence="3" id="KW-1185">Reference proteome</keyword>
<evidence type="ECO:0000313" key="2">
    <source>
        <dbReference type="EMBL" id="KAG7497357.1"/>
    </source>
</evidence>
<gene>
    <name evidence="2" type="ORF">JOB18_036404</name>
</gene>
<sequence>MNQVEVMRVHLDTSYLMLVLSSCFSSTVSSFYSSSCQSQGQFHLNGIHKTGDVILGGIFQIHFFAAYPDLSFTSEPRQPTCYGFDYLGFRQAQSMAFAIDEINRNSNLLPNVTLGYSLYDNCLEIGIGTALTLVSGQEEQVALEDNCVGTPPVLGIVGDSSSTRTIAISTVIGLYRVPLVSFYVIHSWLFKINSI</sequence>
<dbReference type="PANTHER" id="PTHR24061">
    <property type="entry name" value="CALCIUM-SENSING RECEPTOR-RELATED"/>
    <property type="match status" value="1"/>
</dbReference>
<dbReference type="InterPro" id="IPR001828">
    <property type="entry name" value="ANF_lig-bd_rcpt"/>
</dbReference>
<feature type="domain" description="Receptor ligand binding region" evidence="1">
    <location>
        <begin position="92"/>
        <end position="183"/>
    </location>
</feature>
<reference evidence="2 3" key="1">
    <citation type="journal article" date="2021" name="Sci. Rep.">
        <title>Chromosome anchoring in Senegalese sole (Solea senegalensis) reveals sex-associated markers and genome rearrangements in flatfish.</title>
        <authorList>
            <person name="Guerrero-Cozar I."/>
            <person name="Gomez-Garrido J."/>
            <person name="Berbel C."/>
            <person name="Martinez-Blanch J.F."/>
            <person name="Alioto T."/>
            <person name="Claros M.G."/>
            <person name="Gagnaire P.A."/>
            <person name="Manchado M."/>
        </authorList>
    </citation>
    <scope>NUCLEOTIDE SEQUENCE [LARGE SCALE GENOMIC DNA]</scope>
    <source>
        <strain evidence="2">Sse05_10M</strain>
    </source>
</reference>
<evidence type="ECO:0000259" key="1">
    <source>
        <dbReference type="Pfam" id="PF01094"/>
    </source>
</evidence>
<dbReference type="PANTHER" id="PTHR24061:SF418">
    <property type="entry name" value="C-FAMILY ODORANT RECEPTOR OLFCQ19-RELATED"/>
    <property type="match status" value="1"/>
</dbReference>
<dbReference type="InterPro" id="IPR000068">
    <property type="entry name" value="GPCR_3_Ca_sens_rcpt-rel"/>
</dbReference>
<dbReference type="Pfam" id="PF01094">
    <property type="entry name" value="ANF_receptor"/>
    <property type="match status" value="1"/>
</dbReference>
<dbReference type="AlphaFoldDB" id="A0AAV6R056"/>
<proteinExistence type="predicted"/>
<dbReference type="GO" id="GO:0005886">
    <property type="term" value="C:plasma membrane"/>
    <property type="evidence" value="ECO:0007669"/>
    <property type="project" value="TreeGrafter"/>
</dbReference>
<dbReference type="GO" id="GO:0004930">
    <property type="term" value="F:G protein-coupled receptor activity"/>
    <property type="evidence" value="ECO:0007669"/>
    <property type="project" value="InterPro"/>
</dbReference>
<accession>A0AAV6R056</accession>
<protein>
    <submittedName>
        <fullName evidence="2">Extracellular calcium-sensing receptor-like</fullName>
    </submittedName>
</protein>